<comment type="caution">
    <text evidence="2">The sequence shown here is derived from an EMBL/GenBank/DDBJ whole genome shotgun (WGS) entry which is preliminary data.</text>
</comment>
<organism evidence="2">
    <name type="scientific">Thermofilum pendens</name>
    <dbReference type="NCBI Taxonomy" id="2269"/>
    <lineage>
        <taxon>Archaea</taxon>
        <taxon>Thermoproteota</taxon>
        <taxon>Thermoprotei</taxon>
        <taxon>Thermofilales</taxon>
        <taxon>Thermofilaceae</taxon>
        <taxon>Thermofilum</taxon>
    </lineage>
</organism>
<proteinExistence type="predicted"/>
<dbReference type="PANTHER" id="PTHR33490:SF6">
    <property type="entry name" value="SLL1049 PROTEIN"/>
    <property type="match status" value="1"/>
</dbReference>
<dbReference type="Gene3D" id="3.10.620.30">
    <property type="match status" value="1"/>
</dbReference>
<dbReference type="EMBL" id="DTFI01000223">
    <property type="protein sequence ID" value="HGI44248.1"/>
    <property type="molecule type" value="Genomic_DNA"/>
</dbReference>
<dbReference type="SUPFAM" id="SSF54001">
    <property type="entry name" value="Cysteine proteinases"/>
    <property type="match status" value="1"/>
</dbReference>
<dbReference type="InterPro" id="IPR002931">
    <property type="entry name" value="Transglutaminase-like"/>
</dbReference>
<name>A0A7C4FET4_THEPE</name>
<feature type="domain" description="Transglutaminase-like" evidence="1">
    <location>
        <begin position="203"/>
        <end position="284"/>
    </location>
</feature>
<reference evidence="2" key="1">
    <citation type="journal article" date="2020" name="mSystems">
        <title>Genome- and Community-Level Interaction Insights into Carbon Utilization and Element Cycling Functions of Hydrothermarchaeota in Hydrothermal Sediment.</title>
        <authorList>
            <person name="Zhou Z."/>
            <person name="Liu Y."/>
            <person name="Xu W."/>
            <person name="Pan J."/>
            <person name="Luo Z.H."/>
            <person name="Li M."/>
        </authorList>
    </citation>
    <scope>NUCLEOTIDE SEQUENCE [LARGE SCALE GENOMIC DNA]</scope>
    <source>
        <strain evidence="2">SpSt-735</strain>
    </source>
</reference>
<dbReference type="Pfam" id="PF01841">
    <property type="entry name" value="Transglut_core"/>
    <property type="match status" value="1"/>
</dbReference>
<evidence type="ECO:0000313" key="2">
    <source>
        <dbReference type="EMBL" id="HGI44248.1"/>
    </source>
</evidence>
<evidence type="ECO:0000259" key="1">
    <source>
        <dbReference type="SMART" id="SM00460"/>
    </source>
</evidence>
<sequence>MYRLERGLSAALVALAVLLVLLSLGAWTQPGYVSVEEVVEYEVTGRFILVNRHNVTLSDFVYIALPQNTTYQEGYIVRVEPPLLRLVKDEDGNVLGVVKVSAEPGEKVVVNVAYRVVVKGYRIRAELARGEWPSLSVVERYTSKTAYWNTYNLTLVELAYRVAYADSPLDTAAKLASWVLPRVSYRVHLGRAGSDRALVRAFGGYAIQGDCVEVADVYVTMARALGLPARTAYGVLLTSYSQRMWLNMTTVAEEGEALLQHWGGHMWPQVYIPPYGWVDVDMLDGMSPNVGVYSARHIVFGVEETKYYGSALTSSCIPSYLDLEYVEYEFRGARR</sequence>
<gene>
    <name evidence="2" type="ORF">ENV17_07685</name>
</gene>
<dbReference type="InterPro" id="IPR038765">
    <property type="entry name" value="Papain-like_cys_pep_sf"/>
</dbReference>
<dbReference type="AlphaFoldDB" id="A0A7C4FET4"/>
<dbReference type="SMART" id="SM00460">
    <property type="entry name" value="TGc"/>
    <property type="match status" value="1"/>
</dbReference>
<protein>
    <submittedName>
        <fullName evidence="2">Transglutaminase domain-containing protein</fullName>
    </submittedName>
</protein>
<accession>A0A7C4FET4</accession>
<dbReference type="PANTHER" id="PTHR33490">
    <property type="entry name" value="BLR5614 PROTEIN-RELATED"/>
    <property type="match status" value="1"/>
</dbReference>